<dbReference type="PANTHER" id="PTHR12705">
    <property type="entry name" value="ORIGIN RECOGNITION COMPLEX SUBUNIT 5"/>
    <property type="match status" value="1"/>
</dbReference>
<accession>A0A0A8L189</accession>
<protein>
    <submittedName>
        <fullName evidence="7">WGS project CCBQ000000000 data, contig MAT</fullName>
    </submittedName>
</protein>
<feature type="domain" description="ORC5 lid" evidence="6">
    <location>
        <begin position="233"/>
        <end position="287"/>
    </location>
</feature>
<evidence type="ECO:0000313" key="8">
    <source>
        <dbReference type="Proteomes" id="UP000031516"/>
    </source>
</evidence>
<dbReference type="GO" id="GO:0006270">
    <property type="term" value="P:DNA replication initiation"/>
    <property type="evidence" value="ECO:0007669"/>
    <property type="project" value="TreeGrafter"/>
</dbReference>
<evidence type="ECO:0000259" key="5">
    <source>
        <dbReference type="Pfam" id="PF14630"/>
    </source>
</evidence>
<keyword evidence="8" id="KW-1185">Reference proteome</keyword>
<evidence type="ECO:0000313" key="7">
    <source>
        <dbReference type="EMBL" id="CDO92772.1"/>
    </source>
</evidence>
<dbReference type="AlphaFoldDB" id="A0A0A8L189"/>
<dbReference type="Gene3D" id="3.40.50.300">
    <property type="entry name" value="P-loop containing nucleotide triphosphate hydrolases"/>
    <property type="match status" value="1"/>
</dbReference>
<keyword evidence="3" id="KW-0539">Nucleus</keyword>
<evidence type="ECO:0000256" key="4">
    <source>
        <dbReference type="SAM" id="MobiDB-lite"/>
    </source>
</evidence>
<evidence type="ECO:0000256" key="3">
    <source>
        <dbReference type="ARBA" id="ARBA00023242"/>
    </source>
</evidence>
<dbReference type="InterPro" id="IPR027417">
    <property type="entry name" value="P-loop_NTPase"/>
</dbReference>
<dbReference type="OrthoDB" id="365981at2759"/>
<dbReference type="InterPro" id="IPR020796">
    <property type="entry name" value="ORC5"/>
</dbReference>
<feature type="domain" description="Origin recognition complex subunit 5 C-terminal" evidence="5">
    <location>
        <begin position="320"/>
        <end position="469"/>
    </location>
</feature>
<keyword evidence="2" id="KW-0235">DNA replication</keyword>
<evidence type="ECO:0000259" key="6">
    <source>
        <dbReference type="Pfam" id="PF21639"/>
    </source>
</evidence>
<dbReference type="GO" id="GO:0003688">
    <property type="term" value="F:DNA replication origin binding"/>
    <property type="evidence" value="ECO:0007669"/>
    <property type="project" value="TreeGrafter"/>
</dbReference>
<dbReference type="EMBL" id="CCBQ010000018">
    <property type="protein sequence ID" value="CDO92772.1"/>
    <property type="molecule type" value="Genomic_DNA"/>
</dbReference>
<proteinExistence type="predicted"/>
<dbReference type="PANTHER" id="PTHR12705:SF0">
    <property type="entry name" value="ORIGIN RECOGNITION COMPLEX SUBUNIT 5"/>
    <property type="match status" value="1"/>
</dbReference>
<reference evidence="7 8" key="1">
    <citation type="submission" date="2014-03" db="EMBL/GenBank/DDBJ databases">
        <title>The genome of Kluyveromyces dobzhanskii.</title>
        <authorList>
            <person name="Nystedt B."/>
            <person name="Astrom S."/>
        </authorList>
    </citation>
    <scope>NUCLEOTIDE SEQUENCE [LARGE SCALE GENOMIC DNA]</scope>
    <source>
        <strain evidence="7 8">CBS 2104</strain>
    </source>
</reference>
<comment type="caution">
    <text evidence="7">The sequence shown here is derived from an EMBL/GenBank/DDBJ whole genome shotgun (WGS) entry which is preliminary data.</text>
</comment>
<dbReference type="Gene3D" id="1.10.8.60">
    <property type="match status" value="1"/>
</dbReference>
<name>A0A0A8L189_9SACH</name>
<dbReference type="Proteomes" id="UP000031516">
    <property type="component" value="Unassembled WGS sequence"/>
</dbReference>
<comment type="subcellular location">
    <subcellularLocation>
        <location evidence="1">Nucleus</location>
    </subcellularLocation>
</comment>
<gene>
    <name evidence="7" type="ORF">KLDO_g1083</name>
</gene>
<sequence length="474" mass="54226">MVRPDVKFRDDQLDFLEAFVVKNPAASPPVLFIEGPHGSGKTHTVKKFFSCNEDILSIVLPAKDLIYSKSMCQRLALCTRQLLQNRMPNVEITGLDPFEAEDVYLLQKFMNKLFMMYTDFEEPVNLCVFLDGLDDNSQLNLETPTQLVALPASILPESKIQLRLIMSFSKSSFLSNYSTFKIPTIFFPKYKPLEIEHILLQTPGFADDPFLSCRLKEIGCENADELKSEIFGHYIHFLIESLIVYTGYDPTALIDIIGIKWRPFVRSLNEENIKNTVQLYKSNLELFNKPNEKLIPQTGTASTPNLLIESEGMSCSSHSLCFMAKYLLLAAYLASYLNHRYDSKVFSKKSHLRGGRSSYGRRSKPANNPRYLQPSGFPLERMLAIFQSIYPVTVSKELSPDFFQRDIHMKANVEVYENVSDLITSQLITGLNIHKLGYLNERLKFKVNVTWDYILLVAKSVDFDIAEYFSNIVE</sequence>
<dbReference type="InterPro" id="IPR047088">
    <property type="entry name" value="ORC5_C"/>
</dbReference>
<dbReference type="SUPFAM" id="SSF52540">
    <property type="entry name" value="P-loop containing nucleoside triphosphate hydrolases"/>
    <property type="match status" value="1"/>
</dbReference>
<dbReference type="GO" id="GO:0005664">
    <property type="term" value="C:nuclear origin of replication recognition complex"/>
    <property type="evidence" value="ECO:0007669"/>
    <property type="project" value="TreeGrafter"/>
</dbReference>
<evidence type="ECO:0000256" key="2">
    <source>
        <dbReference type="ARBA" id="ARBA00022705"/>
    </source>
</evidence>
<dbReference type="InterPro" id="IPR048866">
    <property type="entry name" value="ORC5_lid"/>
</dbReference>
<dbReference type="Pfam" id="PF14630">
    <property type="entry name" value="ORC5_C"/>
    <property type="match status" value="1"/>
</dbReference>
<feature type="compositionally biased region" description="Basic residues" evidence="4">
    <location>
        <begin position="351"/>
        <end position="364"/>
    </location>
</feature>
<organism evidence="7 8">
    <name type="scientific">Kluyveromyces dobzhanskii CBS 2104</name>
    <dbReference type="NCBI Taxonomy" id="1427455"/>
    <lineage>
        <taxon>Eukaryota</taxon>
        <taxon>Fungi</taxon>
        <taxon>Dikarya</taxon>
        <taxon>Ascomycota</taxon>
        <taxon>Saccharomycotina</taxon>
        <taxon>Saccharomycetes</taxon>
        <taxon>Saccharomycetales</taxon>
        <taxon>Saccharomycetaceae</taxon>
        <taxon>Kluyveromyces</taxon>
    </lineage>
</organism>
<evidence type="ECO:0000256" key="1">
    <source>
        <dbReference type="ARBA" id="ARBA00004123"/>
    </source>
</evidence>
<dbReference type="Pfam" id="PF21639">
    <property type="entry name" value="ORC5_lid"/>
    <property type="match status" value="1"/>
</dbReference>
<feature type="region of interest" description="Disordered" evidence="4">
    <location>
        <begin position="351"/>
        <end position="370"/>
    </location>
</feature>